<dbReference type="Gene3D" id="3.40.50.300">
    <property type="entry name" value="P-loop containing nucleotide triphosphate hydrolases"/>
    <property type="match status" value="1"/>
</dbReference>
<dbReference type="SUPFAM" id="SSF52540">
    <property type="entry name" value="P-loop containing nucleoside triphosphate hydrolases"/>
    <property type="match status" value="1"/>
</dbReference>
<dbReference type="PANTHER" id="PTHR43335">
    <property type="entry name" value="ABC TRANSPORTER, ATP-BINDING PROTEIN"/>
    <property type="match status" value="1"/>
</dbReference>
<dbReference type="PROSITE" id="PS50893">
    <property type="entry name" value="ABC_TRANSPORTER_2"/>
    <property type="match status" value="1"/>
</dbReference>
<dbReference type="PANTHER" id="PTHR43335:SF4">
    <property type="entry name" value="ABC TRANSPORTER, ATP-BINDING PROTEIN"/>
    <property type="match status" value="1"/>
</dbReference>
<gene>
    <name evidence="6" type="ORF">GO738_10585</name>
</gene>
<evidence type="ECO:0000256" key="1">
    <source>
        <dbReference type="ARBA" id="ARBA00005417"/>
    </source>
</evidence>
<dbReference type="RefSeq" id="WP_157007832.1">
    <property type="nucleotide sequence ID" value="NZ_WPOC01000017.1"/>
</dbReference>
<name>A0A6N8IIQ5_9ACTN</name>
<dbReference type="SMART" id="SM00382">
    <property type="entry name" value="AAA"/>
    <property type="match status" value="1"/>
</dbReference>
<evidence type="ECO:0000259" key="5">
    <source>
        <dbReference type="PROSITE" id="PS50893"/>
    </source>
</evidence>
<keyword evidence="3" id="KW-0547">Nucleotide-binding</keyword>
<sequence length="236" mass="25298">MISLREVSLEVRGRMLLDGVSFDFEDGKVYGLLGPNGAGKTTLMKAMLGLAAHSGKVLSDGHPARSGEFGSLIEYPAFYPRLTARENLELHARYLGMHGADVMSALAEVGLAASADVLVARMSLGMRQRLGIARACLGSPRYPRYLLLDEPTNGLDPLGIKEMRGLVRDRLRRPGRCVIVSSHNLPELAAVSDELVFVRGGRLVSSAPCSGDASALEALYEEVFAQNGAEGGRRCA</sequence>
<comment type="caution">
    <text evidence="6">The sequence shown here is derived from an EMBL/GenBank/DDBJ whole genome shotgun (WGS) entry which is preliminary data.</text>
</comment>
<dbReference type="GO" id="GO:0005524">
    <property type="term" value="F:ATP binding"/>
    <property type="evidence" value="ECO:0007669"/>
    <property type="project" value="UniProtKB-KW"/>
</dbReference>
<reference evidence="6 7" key="1">
    <citation type="submission" date="2019-11" db="EMBL/GenBank/DDBJ databases">
        <title>Whole genome shotgun sequencing (WGS) data from Adlercreutzia equolifaciens ResAG-91, Eggerthella lenta MRI-F36, MRI-F37, MRI-F40, ResAG-49, ResAG-88, ResAG-121, ResAG-145, and Gordonibacter sp. ResAG-5, ResAG-26, ResAG-43, ResAG-50, ResAG-59.</title>
        <authorList>
            <person name="Stoll D.A."/>
            <person name="Danylec N."/>
            <person name="Franz C.M.A.P."/>
            <person name="Huch M."/>
        </authorList>
    </citation>
    <scope>NUCLEOTIDE SEQUENCE [LARGE SCALE GENOMIC DNA]</scope>
    <source>
        <strain evidence="6 7">ResAG-59</strain>
    </source>
</reference>
<dbReference type="AlphaFoldDB" id="A0A6N8IIQ5"/>
<feature type="domain" description="ABC transporter" evidence="5">
    <location>
        <begin position="2"/>
        <end position="225"/>
    </location>
</feature>
<keyword evidence="7" id="KW-1185">Reference proteome</keyword>
<protein>
    <submittedName>
        <fullName evidence="6">ATP-binding cassette domain-containing protein</fullName>
    </submittedName>
</protein>
<comment type="similarity">
    <text evidence="1">Belongs to the ABC transporter superfamily.</text>
</comment>
<dbReference type="Pfam" id="PF00005">
    <property type="entry name" value="ABC_tran"/>
    <property type="match status" value="1"/>
</dbReference>
<keyword evidence="4 6" id="KW-0067">ATP-binding</keyword>
<dbReference type="Proteomes" id="UP000468327">
    <property type="component" value="Unassembled WGS sequence"/>
</dbReference>
<keyword evidence="2" id="KW-0813">Transport</keyword>
<dbReference type="EMBL" id="WPOC01000017">
    <property type="protein sequence ID" value="MVN15784.1"/>
    <property type="molecule type" value="Genomic_DNA"/>
</dbReference>
<evidence type="ECO:0000313" key="6">
    <source>
        <dbReference type="EMBL" id="MVN15784.1"/>
    </source>
</evidence>
<dbReference type="InterPro" id="IPR003439">
    <property type="entry name" value="ABC_transporter-like_ATP-bd"/>
</dbReference>
<evidence type="ECO:0000256" key="4">
    <source>
        <dbReference type="ARBA" id="ARBA00022840"/>
    </source>
</evidence>
<accession>A0A6N8IIQ5</accession>
<dbReference type="InterPro" id="IPR003593">
    <property type="entry name" value="AAA+_ATPase"/>
</dbReference>
<evidence type="ECO:0000256" key="2">
    <source>
        <dbReference type="ARBA" id="ARBA00022448"/>
    </source>
</evidence>
<proteinExistence type="inferred from homology"/>
<evidence type="ECO:0000256" key="3">
    <source>
        <dbReference type="ARBA" id="ARBA00022741"/>
    </source>
</evidence>
<dbReference type="InterPro" id="IPR027417">
    <property type="entry name" value="P-loop_NTPase"/>
</dbReference>
<evidence type="ECO:0000313" key="7">
    <source>
        <dbReference type="Proteomes" id="UP000468327"/>
    </source>
</evidence>
<organism evidence="6 7">
    <name type="scientific">Gordonibacter urolithinfaciens</name>
    <dbReference type="NCBI Taxonomy" id="1335613"/>
    <lineage>
        <taxon>Bacteria</taxon>
        <taxon>Bacillati</taxon>
        <taxon>Actinomycetota</taxon>
        <taxon>Coriobacteriia</taxon>
        <taxon>Eggerthellales</taxon>
        <taxon>Eggerthellaceae</taxon>
        <taxon>Gordonibacter</taxon>
    </lineage>
</organism>
<dbReference type="GO" id="GO:0016887">
    <property type="term" value="F:ATP hydrolysis activity"/>
    <property type="evidence" value="ECO:0007669"/>
    <property type="project" value="InterPro"/>
</dbReference>